<feature type="coiled-coil region" evidence="6">
    <location>
        <begin position="5153"/>
        <end position="5222"/>
    </location>
</feature>
<sequence length="6551" mass="707867">MPHENRTAAAHLEVKVTRRPWNPALHPRDSRGRFVETGGIARLWGGGLGRVLRALAGDKVLVERLDTGAQEKLFANRLTMVARPDGSAPTANQDKVQAEDAKREAQAASGGRGDGITKPDAGDPRVPTRPHAKDDDGQAIPDDRPTVSGVLESWRRGEVRPLAADPEKPQDARLRREAARERADAIASPQLTASGRHLIGQRDGEWRVYEAATGRVHEGQHDSKRDALSEADALETGPIHKQGGWQSYTPEELSAAAEKAGAPAGPAEEQPGYRWSQASLIERGDFVVAGNPRADGGWYTRRVLDVERDGGYTTLTWEGHGGRKETLKVADGGAADGFHLVSHPYPYERWEKDHNGDAPSARIEAEAREKAAGRTPRPEDRDGLETPHRDAGSTDGADHALGQDGGDDAEQASDTPDGTGWLAPGSAASRRFSSVQEVRYHWDDGADASTVDSARAEKDRRVAFQVAQRTQSEQLSSGGRFLVAKTPKGLWMVHHAGTGVVVPSSYKTSWPAQNAYKTKREAMRAANAAEQVRDEQGRLFDWDAPNLRDRVTDPGFIAAFDRAITGAGSLENGGGRDQAADDRGGDRDGVVRQVGSAVREDVPAGGDGVAGERGGAGSALREGGSAGGGSDREADGGVAGAESAGGRRSSGAGAGEESGAVAGSGAGAERRGVPAEGTGDGGSGAAARRGVAAGRFRARSQEDLAPAGERAKLRANVEALRTLRRIQVDDRSATGAEKRVLARWSGWGSLPTVLSDEPRRGNYKSDEAFERAVERWKSFAGERAELRTLLDDGEWAAAQKNVLNAHYTDQSLVDAVWQAMEALGFDGGNVLEPGSGSGNFIGAAPAGTHMTGVELDPTTAAIARAIYPDAQILTESFAKTRAPRGGFDGVVGNVPFGDIKLTDPVHNKGRKLSIHDHFIKKSLELTRPGGLVAVVSSRYTMDSKDPRARQEMAKLGDLVGAVRLPEGAHEKAAGTHVVTDVLVFRRRAEGEAPGDQSWVESTPVDVGGHQIEVNRYFQQHPDNVLGELTTGRGQFTDHDLTVRGDKDAAPALRGALARITAQAKAEGRGFAPHEAGPREQIVLQAAADRQHEGAINARPDGTFTQVVDGQVRRLDVHHSQVSQLRDLLELRNLTTALLDEESSHEGDDETERMATLRAELNRAYDAYTAAYAPLDKPGQNRIFTPDEARVRAKDGGLEKVPDEWKAPTALALFDDDFASAFAYGLDRWNDSTKTAAKAEILHQRVVAPRKIAERADSPDQAVSLALEHDGELRLSTLARLMGTSESDALEQLGTRVFRDPSSGRLLAAADYLSGDVRRKLAVARRHLAAGRGDMASHVAALEAVVPRDLVPGEISAKMGAPWIGEDDVTAFLREILETPHVRAEYGGGSMWVVDGPSQGIASRVTWGTKRRSASEIAEAVLQQKQITVTRKLPDGKSVVDDEGTADARDKATAMAERFAAWVWEDEARAARLAKVYNDRFNGIALRDYSDVQLTLPGITAGWNMRPHQNAAIARILNEPSALLAHEVGAGKTATMVAATQELRRTGLAKKPAVVVPNHMLAQFRREYLELYPNAKVLAASSADLTGKKRRKFIARAATGDWDAVILTHSAFGKIPMTPANRRAYMEEELARLRRQIADAKARDGQSLTLKQLENALTNAEEAMEKRLEQESKDTGAVYWEQTGVDYLMVDEAHEFKNLRTVSSIPGAAVTGSAKASDLHMKVEYLRGKSESGRVLTFATGTPIANSVTEAYTMKRYLRPDLLDAAGINDFDAWAATFGDVVTDVEVKPDGSGFQEKARFAQFRNVPELLRMYRVAADVQTAADLNLPTPRVRRNEEGKRGELRVVPISAEQKAYIEDLPNHPDAKEPGGILKIIGLGKRAAIDPRLVGGSGEEGGKIDHAAREIASIYRENKDVEFPTSKNDPTPQPLKGALQLVFMDQGVPGSKAKGGLDEYGNEQPAWNAYEYMRERLVESGVPREQIRFIHEAGSDKAKAKLFEDARNGKIAVLIGSTTKMGTGTNIQDRAVALHHMDYPWRPADMAQREGRVERQGNLHYLMDDDVRIISWITEETFDAFNAGTLERKAKFIAQMNRRNFDLREMEDIGDTAVSFAVMKALATGNTTVLDHAKAVKARVDLQRADVRWHRQQDEKRRAADVVTQHIAWLDDALESWHNARAQRVETRGDSFGMTIPGRERFTSRKQAAGPLLALVRAAIENKGLTSGDRVELGQLGGHTAYATVDYDISGNRIVRVGFDWPLLRGRRLSTTPGTYSHDDLDDGAGTGIIASLEKRLDGLDDLIEEGGRQLAESEDELVRARRGLGGQPPYGEALKSAERRVALLAQLITAEQKKKELRGRGGQDKELVKATKRVEDLESRLEAERPDQDVIDKAVDPDPDIELDSPDPTPVVSTDRSGRAKVNVPGQRRNPDGAATEREQQAAPTKAAEPEAAPSTPDAPQASADARLHPSTLTDEQIADEIAALEPDLLGDGEVSGEDVARHALLASEQAARAEKAREAAKKGPGGTWEEMQAEQADGEDAGLFGAADVLAAQPTQQAGDEFGTPDMFADAEGATDRLKAANLRRGDRYVADDGTVAEVADKPELIGRSGKGGVRVRTTDGRTLMHRPNHTFRRADDTTPSGRRPDQDDQQTASSPKPNTEPPTPSAVTREPSAQSGDAPDQQAAPAAGAEESQEQPYENGAELVTPDGAGHFIGATEGQALVNVDGTYVMHPLRDVHRPGDKPTAEALEDAAAANEARRAKLAQAATPEGIVLDHGARLHSLDEEAGHGWIADEDGNTIGWIRSRPDEKGRTAWWGQDGRGGAPEDMTWHNKMPAKAGIPPIRVATHVAQGIDLGHRGEKTGPSQPGNARQEVKFTEAQVRELAQLAQPDPDEPIVWKPGVFRRYTMRSKQMRTLRDTARAAAEQADTSTAVGRRRQKTLRNAADKLDREAYETDRTQATLPRPGEPDPFAEPYKPAGQPALSPEGATSNLEAAVSGPGELTGPRPAPAVPREDDSRTTDDRGLVSSRPVTDMSHEELGQEHDDLGEAIERVKGSGDPLDLAWRRRAELRQWEVAKELNRKTEADEPKDRGEEIQNRLDGHGLRADEDEGRNVERIEDMPPAKPSAPSDEEWERINTAATEAEEYSPTTEQALIHEAVARRGLNTAVMALAGTGKSSTLKQLSRRMPGKKIDYLAFNRSVAEEAKQAKAKGEYADNVTPQTANGMAFRAVNQRYRDAGRDLGKRLPQDGEGGAKRQTAQTVADLMRVYDWVEYAPGQSLKPSSAAYQARDLISRWSQSADEEMGPQHLSLPPWIEEEHRGALFEALKPIADRMWADILDPNGKLTYDQDYIVKQWALSGFKVDSDVIFFDEAQDVNPVLDGVVRAAMKQGVQVVAVGDSNQSIYGFRGATDALARFPVDARLTLTQSFRFGPEIAEIGNRFLRLSGTEMRLKGLDSKDSRIAELGPDEADAVLCRTNATAVIEAIDALDRGKRVAVAGGLEEIRKFVEAARQLQAGERTSHKDLADFAAWDDVVQYVEEESEAAGSMRTLVQLIENDSDGKLARLMESGGLAADIHITDDGERLWISGTKYGVPDHEDFTKWLKDAKANGFGKLAWDDQSKRWYYQPGTHTVRHKSGRVWTVKNPDGNRDTARAAIQEYIDRNSHAPNDGEGGIVAEHQDPDVVISTAHKSKGLEWRRVRIAGDFRGPEVNDSGRHELATMPSDEDLRLSYVAVTRATEALDAGSLGWVWDVTRSNDPMERPDTDYLRDWASEDFAKGDTVLYVSEDGEQLLTGEVDTVGNVLTVRDQETGRRSTISLQQVRRRNGEPQPRAVVASDEDLQKAIDSGRYSAPGSQGPGDVQLPAPTADAVADDEKVLSPDQAGAELQSIAPDAGPVMKPANAQDSAGTPPGAPGPGDSTSFPTRHDGVTLNRFQPEGDFYDLWRDGRLISRLASRNGRYFPYHPYGINGPKKRRGKKLPGDFATLDQAIDQAVKLDKLDGPPSVDAPDWHLRGLAEYLLNTLPPLGRLDDNEEARGLHAAATRALQALSEGRTDSGSVPQDLRTVRDADRELARLGGNPDSPFVKMDLGTVFDTLRPEDRPHRATGEPSPRDIEREQREFEARRSIAQARVEGQAGDDDLSADAGRENRPEGNRVVLSPDEVDADLRSITPTNTDASQPDGPAAADEQHVPTNTEADAGTESDTDLPDEAADRGPATTGEAAPLVVPGPKDASPHPAGHEGVTINRTHSKNDRYELWRDGHRIGKVSRRGKGGTWIAEYPFGIHGGMKTDSHHGKTSLYPTIEEAIDRVIAQYRPLQPDNPNYELWSLAHSLYMDLYQLNGLTEQGKRDKRVARLYYDLKTLLNWLGMGSPEAGSNPEAIRKARDLYRELARHHEGQPEHSMFMRGDVLGDVLDAFPAEERAYRRSGAPSPAEIEHEERETEWRRARIVAQVEGGPKPALYGPDRANDHGSPENDANRDTSSTQQAQPRGGDGEEDRNRSQEDDQARPVEKDSREHDRADKEHGVTEAEQELDRSAVERDGHDDEHRDSADGRQHEDDQNQDRERDAESSDEEERRRRRRRRRNRPNGADLDADLDGPDVPLIGAPLPEGMQVPRGRGADGGGTAGVPSLSGRGAASGAGTGKPVRRGGAVHPPHGVVASRWSPEEGGQVPNIAGRLASAAGGHPDAAKEWGELLGEAEAMDPLGQFDANVKHFLGEHDGPVREFLAERAGMLRADVEAVGRRALTDYLERLRTAVGPKAAEVAYYGSYRGDGRRGGPGIVGEGRYYDEVRDALAHNVVQARAEAERRGMDPDVAERFLKQADGVDPDGRSAVDDHSTADPVNVARHEAFVAMVAGLPDDVRQDRFPGTLEAHERRRTQLGAVRADQASEMAPSGALAAEALSASEHVARVRERFTSGEGIPGSAKNRAYVARIGANPTLGVSPGGGVAYWSKDGGRTWEFGHALTGATVGSRDASTVEGNREDAAAMAARYEQLVDEAGRPFPWDAPDAQRAGRGWRDAEGRKFGEAMRAVRDEHAAPRDVAGTPGDVPERSDPDVPTMDGTNQVLPDDLTGVDEGLLEAHLAVLSDQVAATGEWDSPELHRIADELDRRTAQRGDYWRALTPLAAQASDALPADEAEQAAEDELMDHLARLYPTKESRREQLERVEAERQRLRYQYDNEYKPTVKNAVEEYTKGYLVRRESAQKARAARAKQEAEDARAAAEGRAARRVATGTRIDDPDYILFEAPQSAFDKHASDELREWIEHHNGGERPVPFNRYYQEHLANERRARAQWEDEQDTARAAGLGEQVPESGTPNGEAVERLAGDALLSQSGGALLQEEPSIRLQAAELPDGERPESGQQAAGDRPTGAEEVGAPDPIGGQPAQWVGVDQLRQGDVARVEGTDGRGNPVARAGWVLGLHQEMVDRGGRFVRGYEVTIAEDIDGVTGRRGGVFVPADAQAARASKPDHPAGNGALLSGAQLEAMTGRLDGDHPTDRRGQGLFPGSLVRGPGGREGMVTGVTVSTASVRYDGRRHNQDAAPGDLEVTDGGAARPAGWTRDGQHIKPGQVAVDPDSRRPVGVVQSVEGDNVQVATPDGVLLTDGAALTVARGGQSAEAGPAIVELRPVAAGELADGDVVLVDDAGRKTPVRIVGQPDRSGDNVVVDYEEVETGAAGQLHADRSLLLPRATGADGRTADLAPQEAVTGIDDTRRITPVVADPEAGPVVTPQLTPAERARIHDLGLGDGDDPQAQQAAERIDAGLPVTVEQAQALEGVLRQHADPGVGEGRTARRAADRLAEAGGRTSEPAGTEPVPGTAGDLVPGDQVAIPQGDGTSKPVAVTESRPGPGGTQAVTVEDAYGIEEEEVLPASTPVHHLPDPPAPAAEPGEAKPASTPTAPRPRTGDVVTARAREAIDAVVQAAVDGVVPGTIHALRQSVAERLAPGAARGAERRAAADAAVALRRLGLDASTHGHAEQAVRHAAQKAREAAVRAVLRTLNDLEPLDGESEDETAERAVRLLRRVPEGIDPSHFALVAMARSYRATGGTPAVPAGAARSDSGQRARQRASRSLAAFTGRSVGAALGAAVAAVRRQRLDQQQVELIVQSAVRAMAEGQEAVAREIVDGVPEQQRPGLFSRVMAALVRLARRVAVWLRELLRKIATTWRGEDGKRLERVRERLLRRLRWWPEAQEIEADVAAAVDGAQEATGGTDLTPWLALLPTGQFGRVERAVSHWETASTADLEAGRLPQAAEERRWVADRAVDGGPGPEALRHLAAVRGAGEALDAAVTARMREAAPQLGADPHDRMQAVRHYAQSAVRRADRIAAEASAGSRDAGLELESALAEARQAQADEQRAQAAYAAALRDAARHALGQVRQMGPGNGGGLRADGEGTERLRGLEAFLPAEWLAAAAPVTVSIGARRGSYHPQTGHLSVGDSDATALHALAHHLQQSLPELAAAEEAYHWVRTSRGEVGSRERAPQVRLAEVFPGGGHHPRATARQGGWADLFTGSEPADGRSWEVLPTALEAMFSGSTWYLDDDLRQWLLGVMSTLGRRA</sequence>
<dbReference type="SUPFAM" id="SSF52540">
    <property type="entry name" value="P-loop containing nucleoside triphosphate hydrolases"/>
    <property type="match status" value="3"/>
</dbReference>
<feature type="compositionally biased region" description="Basic and acidic residues" evidence="7">
    <location>
        <begin position="2628"/>
        <end position="2642"/>
    </location>
</feature>
<feature type="coiled-coil region" evidence="6">
    <location>
        <begin position="1622"/>
        <end position="1672"/>
    </location>
</feature>
<feature type="region of interest" description="Disordered" evidence="7">
    <location>
        <begin position="4089"/>
        <end position="4243"/>
    </location>
</feature>
<accession>A0ABW1EYR3</accession>
<feature type="compositionally biased region" description="Basic and acidic residues" evidence="7">
    <location>
        <begin position="5784"/>
        <end position="5794"/>
    </location>
</feature>
<keyword evidence="4 5" id="KW-0067">ATP-binding</keyword>
<dbReference type="Pfam" id="PF00580">
    <property type="entry name" value="UvrD-helicase"/>
    <property type="match status" value="1"/>
</dbReference>
<feature type="region of interest" description="Disordered" evidence="7">
    <location>
        <begin position="83"/>
        <end position="153"/>
    </location>
</feature>
<feature type="region of interest" description="Disordered" evidence="7">
    <location>
        <begin position="5867"/>
        <end position="5898"/>
    </location>
</feature>
<keyword evidence="3 5" id="KW-0347">Helicase</keyword>
<dbReference type="Gene3D" id="3.40.50.150">
    <property type="entry name" value="Vaccinia Virus protein VP39"/>
    <property type="match status" value="1"/>
</dbReference>
<keyword evidence="1 5" id="KW-0547">Nucleotide-binding</keyword>
<evidence type="ECO:0000313" key="12">
    <source>
        <dbReference type="Proteomes" id="UP001596067"/>
    </source>
</evidence>
<feature type="region of interest" description="Disordered" evidence="7">
    <location>
        <begin position="5487"/>
        <end position="5512"/>
    </location>
</feature>
<feature type="region of interest" description="Disordered" evidence="7">
    <location>
        <begin position="2372"/>
        <end position="2474"/>
    </location>
</feature>
<dbReference type="Proteomes" id="UP001596067">
    <property type="component" value="Unassembled WGS sequence"/>
</dbReference>
<feature type="region of interest" description="Disordered" evidence="7">
    <location>
        <begin position="349"/>
        <end position="428"/>
    </location>
</feature>
<evidence type="ECO:0000256" key="4">
    <source>
        <dbReference type="ARBA" id="ARBA00022840"/>
    </source>
</evidence>
<feature type="region of interest" description="Disordered" evidence="7">
    <location>
        <begin position="2596"/>
        <end position="2708"/>
    </location>
</feature>
<dbReference type="Gene3D" id="3.40.50.300">
    <property type="entry name" value="P-loop containing nucleotide triphosphate hydrolases"/>
    <property type="match status" value="3"/>
</dbReference>
<dbReference type="InterPro" id="IPR027417">
    <property type="entry name" value="P-loop_NTPase"/>
</dbReference>
<organism evidence="11 12">
    <name type="scientific">Kitasatospora aburaviensis</name>
    <dbReference type="NCBI Taxonomy" id="67265"/>
    <lineage>
        <taxon>Bacteria</taxon>
        <taxon>Bacillati</taxon>
        <taxon>Actinomycetota</taxon>
        <taxon>Actinomycetes</taxon>
        <taxon>Kitasatosporales</taxon>
        <taxon>Streptomycetaceae</taxon>
        <taxon>Kitasatospora</taxon>
    </lineage>
</organism>
<feature type="compositionally biased region" description="Gly residues" evidence="7">
    <location>
        <begin position="652"/>
        <end position="666"/>
    </location>
</feature>
<dbReference type="Pfam" id="PF13361">
    <property type="entry name" value="UvrD_C"/>
    <property type="match status" value="1"/>
</dbReference>
<feature type="compositionally biased region" description="Low complexity" evidence="7">
    <location>
        <begin position="2668"/>
        <end position="2692"/>
    </location>
</feature>
<evidence type="ECO:0000313" key="11">
    <source>
        <dbReference type="EMBL" id="MFC5886857.1"/>
    </source>
</evidence>
<feature type="region of interest" description="Disordered" evidence="7">
    <location>
        <begin position="3076"/>
        <end position="3107"/>
    </location>
</feature>
<evidence type="ECO:0000259" key="10">
    <source>
        <dbReference type="PROSITE" id="PS51198"/>
    </source>
</evidence>
<feature type="region of interest" description="Disordered" evidence="7">
    <location>
        <begin position="567"/>
        <end position="697"/>
    </location>
</feature>
<dbReference type="InterPro" id="IPR014017">
    <property type="entry name" value="DNA_helicase_UvrD-like_C"/>
</dbReference>
<feature type="compositionally biased region" description="Basic and acidic residues" evidence="7">
    <location>
        <begin position="4492"/>
        <end position="4564"/>
    </location>
</feature>
<feature type="compositionally biased region" description="Basic and acidic residues" evidence="7">
    <location>
        <begin position="363"/>
        <end position="398"/>
    </location>
</feature>
<dbReference type="InterPro" id="IPR001650">
    <property type="entry name" value="Helicase_C-like"/>
</dbReference>
<evidence type="ECO:0000256" key="5">
    <source>
        <dbReference type="PROSITE-ProRule" id="PRU00560"/>
    </source>
</evidence>
<dbReference type="SMART" id="SM00487">
    <property type="entry name" value="DEXDc"/>
    <property type="match status" value="1"/>
</dbReference>
<feature type="region of interest" description="Disordered" evidence="7">
    <location>
        <begin position="5774"/>
        <end position="5848"/>
    </location>
</feature>
<dbReference type="PANTHER" id="PTHR41313:SF1">
    <property type="entry name" value="DNA METHYLASE ADENINE-SPECIFIC DOMAIN-CONTAINING PROTEIN"/>
    <property type="match status" value="1"/>
</dbReference>
<feature type="domain" description="UvrD-like helicase ATP-binding" evidence="10">
    <location>
        <begin position="3144"/>
        <end position="3427"/>
    </location>
</feature>
<evidence type="ECO:0000259" key="9">
    <source>
        <dbReference type="PROSITE" id="PS51194"/>
    </source>
</evidence>
<feature type="compositionally biased region" description="Low complexity" evidence="7">
    <location>
        <begin position="685"/>
        <end position="695"/>
    </location>
</feature>
<dbReference type="InterPro" id="IPR038718">
    <property type="entry name" value="SNF2-like_sf"/>
</dbReference>
<feature type="region of interest" description="Disordered" evidence="7">
    <location>
        <begin position="3842"/>
        <end position="3865"/>
    </location>
</feature>
<feature type="compositionally biased region" description="Low complexity" evidence="7">
    <location>
        <begin position="5880"/>
        <end position="5896"/>
    </location>
</feature>
<feature type="compositionally biased region" description="Low complexity" evidence="7">
    <location>
        <begin position="2436"/>
        <end position="2454"/>
    </location>
</feature>
<feature type="compositionally biased region" description="Basic and acidic residues" evidence="7">
    <location>
        <begin position="2372"/>
        <end position="2390"/>
    </location>
</feature>
<dbReference type="InterPro" id="IPR052933">
    <property type="entry name" value="DNA_Protect_Modify"/>
</dbReference>
<keyword evidence="6" id="KW-0175">Coiled coil</keyword>
<feature type="compositionally biased region" description="Basic and acidic residues" evidence="7">
    <location>
        <begin position="96"/>
        <end position="105"/>
    </location>
</feature>
<feature type="region of interest" description="Disordered" evidence="7">
    <location>
        <begin position="2495"/>
        <end position="2532"/>
    </location>
</feature>
<name>A0ABW1EYR3_9ACTN</name>
<reference evidence="12" key="1">
    <citation type="journal article" date="2019" name="Int. J. Syst. Evol. Microbiol.">
        <title>The Global Catalogue of Microorganisms (GCM) 10K type strain sequencing project: providing services to taxonomists for standard genome sequencing and annotation.</title>
        <authorList>
            <consortium name="The Broad Institute Genomics Platform"/>
            <consortium name="The Broad Institute Genome Sequencing Center for Infectious Disease"/>
            <person name="Wu L."/>
            <person name="Ma J."/>
        </authorList>
    </citation>
    <scope>NUCLEOTIDE SEQUENCE [LARGE SCALE GENOMIC DNA]</scope>
    <source>
        <strain evidence="12">CGMCC 4.1469</strain>
    </source>
</reference>
<feature type="compositionally biased region" description="Basic and acidic residues" evidence="7">
    <location>
        <begin position="2939"/>
        <end position="2952"/>
    </location>
</feature>
<keyword evidence="2 5" id="KW-0378">Hydrolase</keyword>
<feature type="region of interest" description="Disordered" evidence="7">
    <location>
        <begin position="3884"/>
        <end position="3928"/>
    </location>
</feature>
<proteinExistence type="predicted"/>
<feature type="region of interest" description="Disordered" evidence="7">
    <location>
        <begin position="5529"/>
        <end position="5557"/>
    </location>
</feature>
<gene>
    <name evidence="11" type="ORF">ACFP0N_17965</name>
</gene>
<dbReference type="Pfam" id="PF00271">
    <property type="entry name" value="Helicase_C"/>
    <property type="match status" value="1"/>
</dbReference>
<feature type="region of interest" description="Disordered" evidence="7">
    <location>
        <begin position="6040"/>
        <end position="6061"/>
    </location>
</feature>
<feature type="compositionally biased region" description="Basic residues" evidence="7">
    <location>
        <begin position="4572"/>
        <end position="4581"/>
    </location>
</feature>
<feature type="compositionally biased region" description="Low complexity" evidence="7">
    <location>
        <begin position="3900"/>
        <end position="3915"/>
    </location>
</feature>
<dbReference type="EMBL" id="JBHSOD010000020">
    <property type="protein sequence ID" value="MFC5886857.1"/>
    <property type="molecule type" value="Genomic_DNA"/>
</dbReference>
<feature type="compositionally biased region" description="Basic and acidic residues" evidence="7">
    <location>
        <begin position="131"/>
        <end position="145"/>
    </location>
</feature>
<feature type="compositionally biased region" description="Basic and acidic residues" evidence="7">
    <location>
        <begin position="3029"/>
        <end position="3050"/>
    </location>
</feature>
<dbReference type="PROSITE" id="PS51198">
    <property type="entry name" value="UVRD_HELICASE_ATP_BIND"/>
    <property type="match status" value="1"/>
</dbReference>
<evidence type="ECO:0000256" key="2">
    <source>
        <dbReference type="ARBA" id="ARBA00022801"/>
    </source>
</evidence>
<dbReference type="RefSeq" id="WP_345330840.1">
    <property type="nucleotide sequence ID" value="NZ_BAAAVH010000123.1"/>
</dbReference>
<dbReference type="Pfam" id="PF04851">
    <property type="entry name" value="ResIII"/>
    <property type="match status" value="1"/>
</dbReference>
<dbReference type="PROSITE" id="PS51192">
    <property type="entry name" value="HELICASE_ATP_BIND_1"/>
    <property type="match status" value="1"/>
</dbReference>
<dbReference type="SMART" id="SM00490">
    <property type="entry name" value="HELICc"/>
    <property type="match status" value="1"/>
</dbReference>
<feature type="region of interest" description="Disordered" evidence="7">
    <location>
        <begin position="5346"/>
        <end position="5381"/>
    </location>
</feature>
<dbReference type="PROSITE" id="PS51194">
    <property type="entry name" value="HELICASE_CTER"/>
    <property type="match status" value="1"/>
</dbReference>
<dbReference type="InterPro" id="IPR014001">
    <property type="entry name" value="Helicase_ATP-bd"/>
</dbReference>
<dbReference type="Gene3D" id="3.40.50.10810">
    <property type="entry name" value="Tandem AAA-ATPase domain"/>
    <property type="match status" value="1"/>
</dbReference>
<feature type="region of interest" description="Disordered" evidence="7">
    <location>
        <begin position="158"/>
        <end position="177"/>
    </location>
</feature>
<feature type="compositionally biased region" description="Basic and acidic residues" evidence="7">
    <location>
        <begin position="3007"/>
        <end position="3019"/>
    </location>
</feature>
<comment type="caution">
    <text evidence="11">The sequence shown here is derived from an EMBL/GenBank/DDBJ whole genome shotgun (WGS) entry which is preliminary data.</text>
</comment>
<dbReference type="InterPro" id="IPR014016">
    <property type="entry name" value="UvrD-like_ATP-bd"/>
</dbReference>
<evidence type="ECO:0000256" key="1">
    <source>
        <dbReference type="ARBA" id="ARBA00022741"/>
    </source>
</evidence>
<feature type="compositionally biased region" description="Basic and acidic residues" evidence="7">
    <location>
        <begin position="4429"/>
        <end position="4441"/>
    </location>
</feature>
<feature type="region of interest" description="Disordered" evidence="7">
    <location>
        <begin position="5029"/>
        <end position="5057"/>
    </location>
</feature>
<evidence type="ECO:0000256" key="7">
    <source>
        <dbReference type="SAM" id="MobiDB-lite"/>
    </source>
</evidence>
<evidence type="ECO:0000256" key="3">
    <source>
        <dbReference type="ARBA" id="ARBA00022806"/>
    </source>
</evidence>
<feature type="compositionally biased region" description="Basic and acidic residues" evidence="7">
    <location>
        <begin position="4091"/>
        <end position="4120"/>
    </location>
</feature>
<feature type="compositionally biased region" description="Basic and acidic residues" evidence="7">
    <location>
        <begin position="578"/>
        <end position="590"/>
    </location>
</feature>
<dbReference type="InterPro" id="IPR029063">
    <property type="entry name" value="SAM-dependent_MTases_sf"/>
</dbReference>
<dbReference type="SUPFAM" id="SSF53335">
    <property type="entry name" value="S-adenosyl-L-methionine-dependent methyltransferases"/>
    <property type="match status" value="1"/>
</dbReference>
<feature type="binding site" evidence="5">
    <location>
        <begin position="3165"/>
        <end position="3172"/>
    </location>
    <ligand>
        <name>ATP</name>
        <dbReference type="ChEBI" id="CHEBI:30616"/>
    </ligand>
</feature>
<feature type="compositionally biased region" description="Gly residues" evidence="7">
    <location>
        <begin position="605"/>
        <end position="617"/>
    </location>
</feature>
<feature type="region of interest" description="Disordered" evidence="7">
    <location>
        <begin position="5286"/>
        <end position="5315"/>
    </location>
</feature>
<evidence type="ECO:0000259" key="8">
    <source>
        <dbReference type="PROSITE" id="PS51192"/>
    </source>
</evidence>
<feature type="compositionally biased region" description="Acidic residues" evidence="7">
    <location>
        <begin position="4194"/>
        <end position="4205"/>
    </location>
</feature>
<feature type="compositionally biased region" description="Basic and acidic residues" evidence="7">
    <location>
        <begin position="2506"/>
        <end position="2516"/>
    </location>
</feature>
<feature type="domain" description="Helicase C-terminal" evidence="9">
    <location>
        <begin position="1924"/>
        <end position="2102"/>
    </location>
</feature>
<feature type="domain" description="Helicase ATP-binding" evidence="8">
    <location>
        <begin position="1512"/>
        <end position="1760"/>
    </location>
</feature>
<feature type="compositionally biased region" description="Low complexity" evidence="7">
    <location>
        <begin position="640"/>
        <end position="651"/>
    </location>
</feature>
<dbReference type="CDD" id="cd02440">
    <property type="entry name" value="AdoMet_MTases"/>
    <property type="match status" value="1"/>
</dbReference>
<dbReference type="InterPro" id="IPR006935">
    <property type="entry name" value="Helicase/UvrB_N"/>
</dbReference>
<evidence type="ECO:0000256" key="6">
    <source>
        <dbReference type="SAM" id="Coils"/>
    </source>
</evidence>
<keyword evidence="12" id="KW-1185">Reference proteome</keyword>
<feature type="compositionally biased region" description="Basic and acidic residues" evidence="7">
    <location>
        <begin position="4461"/>
        <end position="4474"/>
    </location>
</feature>
<protein>
    <submittedName>
        <fullName evidence="11">UvrD-helicase domain-containing protein</fullName>
    </submittedName>
</protein>
<dbReference type="PANTHER" id="PTHR41313">
    <property type="entry name" value="ADENINE-SPECIFIC METHYLTRANSFERASE"/>
    <property type="match status" value="1"/>
</dbReference>
<feature type="compositionally biased region" description="Basic and acidic residues" evidence="7">
    <location>
        <begin position="2423"/>
        <end position="2434"/>
    </location>
</feature>
<feature type="region of interest" description="Disordered" evidence="7">
    <location>
        <begin position="2915"/>
        <end position="3052"/>
    </location>
</feature>
<feature type="region of interest" description="Disordered" evidence="7">
    <location>
        <begin position="4418"/>
        <end position="4663"/>
    </location>
</feature>